<evidence type="ECO:0000256" key="4">
    <source>
        <dbReference type="ARBA" id="ARBA00022989"/>
    </source>
</evidence>
<comment type="subcellular location">
    <subcellularLocation>
        <location evidence="1">Cell membrane</location>
        <topology evidence="1">Multi-pass membrane protein</topology>
    </subcellularLocation>
</comment>
<evidence type="ECO:0000256" key="3">
    <source>
        <dbReference type="ARBA" id="ARBA00022692"/>
    </source>
</evidence>
<keyword evidence="9" id="KW-1185">Reference proteome</keyword>
<evidence type="ECO:0000256" key="2">
    <source>
        <dbReference type="ARBA" id="ARBA00022475"/>
    </source>
</evidence>
<feature type="transmembrane region" description="Helical" evidence="6">
    <location>
        <begin position="81"/>
        <end position="102"/>
    </location>
</feature>
<dbReference type="RefSeq" id="WP_204821503.1">
    <property type="nucleotide sequence ID" value="NZ_JANHOF010000014.1"/>
</dbReference>
<evidence type="ECO:0000313" key="9">
    <source>
        <dbReference type="Proteomes" id="UP001589818"/>
    </source>
</evidence>
<dbReference type="EMBL" id="JBHLVF010000033">
    <property type="protein sequence ID" value="MFC0393438.1"/>
    <property type="molecule type" value="Genomic_DNA"/>
</dbReference>
<dbReference type="InterPro" id="IPR015867">
    <property type="entry name" value="N-reg_PII/ATP_PRibTrfase_C"/>
</dbReference>
<dbReference type="Pfam" id="PF02588">
    <property type="entry name" value="YitT_membrane"/>
    <property type="match status" value="1"/>
</dbReference>
<feature type="domain" description="DUF2179" evidence="7">
    <location>
        <begin position="227"/>
        <end position="281"/>
    </location>
</feature>
<dbReference type="Proteomes" id="UP001589818">
    <property type="component" value="Unassembled WGS sequence"/>
</dbReference>
<dbReference type="CDD" id="cd16380">
    <property type="entry name" value="YitT_C"/>
    <property type="match status" value="1"/>
</dbReference>
<evidence type="ECO:0000313" key="8">
    <source>
        <dbReference type="EMBL" id="MFC0393438.1"/>
    </source>
</evidence>
<organism evidence="8 9">
    <name type="scientific">Paenibacillus mendelii</name>
    <dbReference type="NCBI Taxonomy" id="206163"/>
    <lineage>
        <taxon>Bacteria</taxon>
        <taxon>Bacillati</taxon>
        <taxon>Bacillota</taxon>
        <taxon>Bacilli</taxon>
        <taxon>Bacillales</taxon>
        <taxon>Paenibacillaceae</taxon>
        <taxon>Paenibacillus</taxon>
    </lineage>
</organism>
<evidence type="ECO:0000256" key="6">
    <source>
        <dbReference type="SAM" id="Phobius"/>
    </source>
</evidence>
<feature type="transmembrane region" description="Helical" evidence="6">
    <location>
        <begin position="20"/>
        <end position="39"/>
    </location>
</feature>
<keyword evidence="3 6" id="KW-0812">Transmembrane</keyword>
<keyword evidence="4 6" id="KW-1133">Transmembrane helix</keyword>
<dbReference type="PANTHER" id="PTHR33545:SF3">
    <property type="entry name" value="UPF0750 MEMBRANE PROTEIN YQFU"/>
    <property type="match status" value="1"/>
</dbReference>
<feature type="transmembrane region" description="Helical" evidence="6">
    <location>
        <begin position="45"/>
        <end position="69"/>
    </location>
</feature>
<feature type="transmembrane region" description="Helical" evidence="6">
    <location>
        <begin position="114"/>
        <end position="135"/>
    </location>
</feature>
<dbReference type="InterPro" id="IPR051461">
    <property type="entry name" value="UPF0750_membrane"/>
</dbReference>
<dbReference type="PIRSF" id="PIRSF006483">
    <property type="entry name" value="Membrane_protein_YitT"/>
    <property type="match status" value="1"/>
</dbReference>
<keyword evidence="5 6" id="KW-0472">Membrane</keyword>
<evidence type="ECO:0000256" key="5">
    <source>
        <dbReference type="ARBA" id="ARBA00023136"/>
    </source>
</evidence>
<gene>
    <name evidence="8" type="ORF">ACFFJ8_18925</name>
</gene>
<comment type="caution">
    <text evidence="8">The sequence shown here is derived from an EMBL/GenBank/DDBJ whole genome shotgun (WGS) entry which is preliminary data.</text>
</comment>
<dbReference type="InterPro" id="IPR003740">
    <property type="entry name" value="YitT"/>
</dbReference>
<evidence type="ECO:0000259" key="7">
    <source>
        <dbReference type="Pfam" id="PF10035"/>
    </source>
</evidence>
<dbReference type="Gene3D" id="3.30.70.120">
    <property type="match status" value="1"/>
</dbReference>
<dbReference type="PANTHER" id="PTHR33545">
    <property type="entry name" value="UPF0750 MEMBRANE PROTEIN YITT-RELATED"/>
    <property type="match status" value="1"/>
</dbReference>
<name>A0ABV6JBZ6_9BACL</name>
<sequence>MGKQQHHHKLTKLELLRRIIFITLGAVLVSVALEIFLVPNKIIDGGIVGISIIVSHLTGLPLGIFLFLLNVPFLIIGYKQIGKTFAISTLYGVTVMSIGTTLLHPVDPLTYSTFLAPVVGGVLLGIGVGLVIRFGGSLDGTEIVAILFSKKMPFSVGEVVMFMNLFILGSAGFVFSWDSAMYSLIAYYIAFKMIDVTIEGFDESKAVWIISEDAREVGDAIMSRLGRGVTYLHGEGGFTGGTKRVIFCVITRLEEAKLKSIVQELDPAAFLAVGNIHDVKGGRFKKRDIH</sequence>
<reference evidence="8 9" key="1">
    <citation type="submission" date="2024-09" db="EMBL/GenBank/DDBJ databases">
        <authorList>
            <person name="Sun Q."/>
            <person name="Mori K."/>
        </authorList>
    </citation>
    <scope>NUCLEOTIDE SEQUENCE [LARGE SCALE GENOMIC DNA]</scope>
    <source>
        <strain evidence="8 9">CCM 4839</strain>
    </source>
</reference>
<dbReference type="Pfam" id="PF10035">
    <property type="entry name" value="DUF2179"/>
    <property type="match status" value="1"/>
</dbReference>
<proteinExistence type="predicted"/>
<accession>A0ABV6JBZ6</accession>
<protein>
    <submittedName>
        <fullName evidence="8">YitT family protein</fullName>
    </submittedName>
</protein>
<feature type="transmembrane region" description="Helical" evidence="6">
    <location>
        <begin position="156"/>
        <end position="177"/>
    </location>
</feature>
<keyword evidence="2" id="KW-1003">Cell membrane</keyword>
<evidence type="ECO:0000256" key="1">
    <source>
        <dbReference type="ARBA" id="ARBA00004651"/>
    </source>
</evidence>
<dbReference type="InterPro" id="IPR019264">
    <property type="entry name" value="DUF2179"/>
</dbReference>